<reference evidence="3 4" key="1">
    <citation type="submission" date="2015-09" db="EMBL/GenBank/DDBJ databases">
        <title>Trachymyrmex cornetzi WGS genome.</title>
        <authorList>
            <person name="Nygaard S."/>
            <person name="Hu H."/>
            <person name="Boomsma J."/>
            <person name="Zhang G."/>
        </authorList>
    </citation>
    <scope>NUCLEOTIDE SEQUENCE [LARGE SCALE GENOMIC DNA]</scope>
    <source>
        <strain evidence="3">Tcor2-1</strain>
        <tissue evidence="3">Whole body</tissue>
    </source>
</reference>
<feature type="region of interest" description="Disordered" evidence="1">
    <location>
        <begin position="101"/>
        <end position="121"/>
    </location>
</feature>
<feature type="compositionally biased region" description="Polar residues" evidence="1">
    <location>
        <begin position="144"/>
        <end position="160"/>
    </location>
</feature>
<dbReference type="EMBL" id="KQ981155">
    <property type="protein sequence ID" value="KYN08847.1"/>
    <property type="molecule type" value="Genomic_DNA"/>
</dbReference>
<evidence type="ECO:0000256" key="1">
    <source>
        <dbReference type="SAM" id="MobiDB-lite"/>
    </source>
</evidence>
<keyword evidence="4" id="KW-1185">Reference proteome</keyword>
<organism evidence="3 4">
    <name type="scientific">Trachymyrmex cornetzi</name>
    <dbReference type="NCBI Taxonomy" id="471704"/>
    <lineage>
        <taxon>Eukaryota</taxon>
        <taxon>Metazoa</taxon>
        <taxon>Ecdysozoa</taxon>
        <taxon>Arthropoda</taxon>
        <taxon>Hexapoda</taxon>
        <taxon>Insecta</taxon>
        <taxon>Pterygota</taxon>
        <taxon>Neoptera</taxon>
        <taxon>Endopterygota</taxon>
        <taxon>Hymenoptera</taxon>
        <taxon>Apocrita</taxon>
        <taxon>Aculeata</taxon>
        <taxon>Formicoidea</taxon>
        <taxon>Formicidae</taxon>
        <taxon>Myrmicinae</taxon>
        <taxon>Trachymyrmex</taxon>
    </lineage>
</organism>
<accession>A0A151JQX0</accession>
<evidence type="ECO:0000313" key="2">
    <source>
        <dbReference type="EMBL" id="KYN08847.1"/>
    </source>
</evidence>
<gene>
    <name evidence="3" type="ORF">ALC57_00794</name>
    <name evidence="2" type="ORF">ALC57_19050</name>
</gene>
<proteinExistence type="predicted"/>
<dbReference type="Proteomes" id="UP000078492">
    <property type="component" value="Unassembled WGS sequence"/>
</dbReference>
<feature type="region of interest" description="Disordered" evidence="1">
    <location>
        <begin position="144"/>
        <end position="209"/>
    </location>
</feature>
<sequence length="209" mass="23333">MSRSKGVVQTVQSLKTCWENIKKRTKKQFAEEKQAIYKTGGGQYKAISDPIAEQVREIIRPAVEGLSNDLDSDCIAGFDNDVEAFDEEWLRKASENVIEITEDNIEDETDGKKDNDESDKEEDVLNFLQKNKLNWKNCNPQKLQTQISTPLRTSTNTNKSVPLMDYSASTNQNKKSKENVMPSALKGTIKKTSAGRFKLGSSGGSSSPF</sequence>
<evidence type="ECO:0000313" key="3">
    <source>
        <dbReference type="EMBL" id="KYN29789.1"/>
    </source>
</evidence>
<dbReference type="AlphaFoldDB" id="A0A151JQX0"/>
<protein>
    <submittedName>
        <fullName evidence="3">Uncharacterized protein</fullName>
    </submittedName>
</protein>
<dbReference type="EMBL" id="KQ978619">
    <property type="protein sequence ID" value="KYN29789.1"/>
    <property type="molecule type" value="Genomic_DNA"/>
</dbReference>
<evidence type="ECO:0000313" key="4">
    <source>
        <dbReference type="Proteomes" id="UP000078492"/>
    </source>
</evidence>
<name>A0A151JQX0_9HYME</name>